<feature type="transmembrane region" description="Helical" evidence="2">
    <location>
        <begin position="257"/>
        <end position="280"/>
    </location>
</feature>
<accession>A0A0E0J273</accession>
<feature type="transmembrane region" description="Helical" evidence="2">
    <location>
        <begin position="286"/>
        <end position="307"/>
    </location>
</feature>
<feature type="transmembrane region" description="Helical" evidence="2">
    <location>
        <begin position="66"/>
        <end position="87"/>
    </location>
</feature>
<dbReference type="Proteomes" id="UP000006591">
    <property type="component" value="Chromosome 11"/>
</dbReference>
<feature type="transmembrane region" description="Helical" evidence="2">
    <location>
        <begin position="108"/>
        <end position="132"/>
    </location>
</feature>
<keyword evidence="2" id="KW-1133">Transmembrane helix</keyword>
<dbReference type="OMA" id="CAMFAKE"/>
<evidence type="ECO:0000256" key="1">
    <source>
        <dbReference type="SAM" id="MobiDB-lite"/>
    </source>
</evidence>
<evidence type="ECO:0000256" key="2">
    <source>
        <dbReference type="SAM" id="Phobius"/>
    </source>
</evidence>
<dbReference type="Gramene" id="ONIVA11G13850.1">
    <property type="protein sequence ID" value="ONIVA11G13850.1"/>
    <property type="gene ID" value="ONIVA11G13850"/>
</dbReference>
<keyword evidence="2" id="KW-0472">Membrane</keyword>
<feature type="transmembrane region" description="Helical" evidence="2">
    <location>
        <begin position="138"/>
        <end position="158"/>
    </location>
</feature>
<feature type="transmembrane region" description="Helical" evidence="2">
    <location>
        <begin position="34"/>
        <end position="54"/>
    </location>
</feature>
<proteinExistence type="predicted"/>
<feature type="transmembrane region" description="Helical" evidence="2">
    <location>
        <begin position="223"/>
        <end position="245"/>
    </location>
</feature>
<dbReference type="eggNOG" id="ENOG502R6CD">
    <property type="taxonomic scope" value="Eukaryota"/>
</dbReference>
<sequence length="441" mass="46734">MHTSKELTTDHEPPVVELTTDAEYAQEQPRLVRFFGTTIVLSLGLLHAACSLHWAHRPLPRGVGTAAFGATAVLCLAVGAVSLLLSWSAAARMTATKALPTRRVERRLLNRLCAAVHASSALLMLAPVGLLVLVADKAYAFAVVVPLGPVGASLFPVVRNGARFGFAWGAAQYEAHEHDLRRYFGLAAGVTVPTYVALLSHAVSDHFRPAGSGQRRHHDLGGVDAVECLLLYASTAGLALMLLATSPPALCFRHTRAVVVNHFLGVLADALLALVGLAALVATAEIAGGLAALAPTTNVIAACAIFAKEHEDEPDRRGQDDTKDHLCSSSSSRQPVAPLVVNSLAFGTVMLSYSALDGGRAFSWPEKACLVAVASLLVGNLSQMALQRRAVRTDSVVTTALSLFDKVNKVTLLIAALGCMAVSRFTMRQRYQYYKTLMGAG</sequence>
<name>A0A0E0J273_ORYNI</name>
<evidence type="ECO:0000313" key="3">
    <source>
        <dbReference type="EnsemblPlants" id="ONIVA11G13850.1"/>
    </source>
</evidence>
<feature type="compositionally biased region" description="Basic and acidic residues" evidence="1">
    <location>
        <begin position="312"/>
        <end position="326"/>
    </location>
</feature>
<dbReference type="HOGENOM" id="CLU_633707_0_0_1"/>
<protein>
    <submittedName>
        <fullName evidence="3">Uncharacterized protein</fullName>
    </submittedName>
</protein>
<dbReference type="EnsemblPlants" id="ONIVA11G13850.1">
    <property type="protein sequence ID" value="ONIVA11G13850.1"/>
    <property type="gene ID" value="ONIVA11G13850"/>
</dbReference>
<keyword evidence="4" id="KW-1185">Reference proteome</keyword>
<feature type="transmembrane region" description="Helical" evidence="2">
    <location>
        <begin position="183"/>
        <end position="203"/>
    </location>
</feature>
<keyword evidence="2" id="KW-0812">Transmembrane</keyword>
<organism evidence="3">
    <name type="scientific">Oryza nivara</name>
    <name type="common">Indian wild rice</name>
    <name type="synonym">Oryza sativa f. spontanea</name>
    <dbReference type="NCBI Taxonomy" id="4536"/>
    <lineage>
        <taxon>Eukaryota</taxon>
        <taxon>Viridiplantae</taxon>
        <taxon>Streptophyta</taxon>
        <taxon>Embryophyta</taxon>
        <taxon>Tracheophyta</taxon>
        <taxon>Spermatophyta</taxon>
        <taxon>Magnoliopsida</taxon>
        <taxon>Liliopsida</taxon>
        <taxon>Poales</taxon>
        <taxon>Poaceae</taxon>
        <taxon>BOP clade</taxon>
        <taxon>Oryzoideae</taxon>
        <taxon>Oryzeae</taxon>
        <taxon>Oryzinae</taxon>
        <taxon>Oryza</taxon>
    </lineage>
</organism>
<feature type="region of interest" description="Disordered" evidence="1">
    <location>
        <begin position="312"/>
        <end position="332"/>
    </location>
</feature>
<evidence type="ECO:0000313" key="4">
    <source>
        <dbReference type="Proteomes" id="UP000006591"/>
    </source>
</evidence>
<reference evidence="3" key="2">
    <citation type="submission" date="2018-04" db="EMBL/GenBank/DDBJ databases">
        <title>OnivRS2 (Oryza nivara Reference Sequence Version 2).</title>
        <authorList>
            <person name="Zhang J."/>
            <person name="Kudrna D."/>
            <person name="Lee S."/>
            <person name="Talag J."/>
            <person name="Rajasekar S."/>
            <person name="Welchert J."/>
            <person name="Hsing Y.-I."/>
            <person name="Wing R.A."/>
        </authorList>
    </citation>
    <scope>NUCLEOTIDE SEQUENCE [LARGE SCALE GENOMIC DNA]</scope>
    <source>
        <strain evidence="3">SL10</strain>
    </source>
</reference>
<dbReference type="AlphaFoldDB" id="A0A0E0J273"/>
<reference evidence="3" key="1">
    <citation type="submission" date="2015-04" db="UniProtKB">
        <authorList>
            <consortium name="EnsemblPlants"/>
        </authorList>
    </citation>
    <scope>IDENTIFICATION</scope>
    <source>
        <strain evidence="3">SL10</strain>
    </source>
</reference>
<dbReference type="STRING" id="4536.A0A0E0J273"/>